<protein>
    <submittedName>
        <fullName evidence="2">Uncharacterized conserved protein, DUF2141 family</fullName>
    </submittedName>
</protein>
<feature type="signal peptide" evidence="1">
    <location>
        <begin position="1"/>
        <end position="23"/>
    </location>
</feature>
<keyword evidence="1" id="KW-0732">Signal</keyword>
<accession>A0A1I6LC41</accession>
<dbReference type="InterPro" id="IPR018673">
    <property type="entry name" value="DUF2141"/>
</dbReference>
<keyword evidence="3" id="KW-1185">Reference proteome</keyword>
<evidence type="ECO:0000256" key="1">
    <source>
        <dbReference type="SAM" id="SignalP"/>
    </source>
</evidence>
<dbReference type="AlphaFoldDB" id="A0A1I6LC41"/>
<dbReference type="Proteomes" id="UP000198824">
    <property type="component" value="Unassembled WGS sequence"/>
</dbReference>
<reference evidence="2 3" key="1">
    <citation type="submission" date="2016-10" db="EMBL/GenBank/DDBJ databases">
        <authorList>
            <person name="de Groot N.N."/>
        </authorList>
    </citation>
    <scope>NUCLEOTIDE SEQUENCE [LARGE SCALE GENOMIC DNA]</scope>
    <source>
        <strain evidence="2 3">S5-249</strain>
    </source>
</reference>
<organism evidence="2 3">
    <name type="scientific">Sphingomonas jatrophae</name>
    <dbReference type="NCBI Taxonomy" id="1166337"/>
    <lineage>
        <taxon>Bacteria</taxon>
        <taxon>Pseudomonadati</taxon>
        <taxon>Pseudomonadota</taxon>
        <taxon>Alphaproteobacteria</taxon>
        <taxon>Sphingomonadales</taxon>
        <taxon>Sphingomonadaceae</taxon>
        <taxon>Sphingomonas</taxon>
    </lineage>
</organism>
<evidence type="ECO:0000313" key="3">
    <source>
        <dbReference type="Proteomes" id="UP000198824"/>
    </source>
</evidence>
<feature type="chain" id="PRO_5011527668" evidence="1">
    <location>
        <begin position="24"/>
        <end position="170"/>
    </location>
</feature>
<dbReference type="STRING" id="1166337.SAMN05192580_2543"/>
<dbReference type="RefSeq" id="WP_093315068.1">
    <property type="nucleotide sequence ID" value="NZ_FOZG01000002.1"/>
</dbReference>
<gene>
    <name evidence="2" type="ORF">SAMN05192580_2543</name>
</gene>
<proteinExistence type="predicted"/>
<name>A0A1I6LC41_9SPHN</name>
<sequence length="170" mass="17994">MLKRCGWTMAAAGLVALGMPAAAAVLGPEAPACRAEANVPAVLVRVDGFKARTGGLRVQIYGSNPDDFLEKGRKLKRIDLPVTPRGAMEVCVALPKAGNYAVAVRHDIDGSGKSGWNDGGGFSRNPKLSLFSYKPKYEEVVVGVGAGTRTVDVRLNYRQGLSIGPVRREG</sequence>
<dbReference type="EMBL" id="FOZG01000002">
    <property type="protein sequence ID" value="SFS00828.1"/>
    <property type="molecule type" value="Genomic_DNA"/>
</dbReference>
<dbReference type="Pfam" id="PF09912">
    <property type="entry name" value="DUF2141"/>
    <property type="match status" value="1"/>
</dbReference>
<dbReference type="OrthoDB" id="7189112at2"/>
<evidence type="ECO:0000313" key="2">
    <source>
        <dbReference type="EMBL" id="SFS00828.1"/>
    </source>
</evidence>